<dbReference type="STRING" id="1121316.SAMN02745207_00826"/>
<evidence type="ECO:0000313" key="2">
    <source>
        <dbReference type="Proteomes" id="UP000184447"/>
    </source>
</evidence>
<dbReference type="OrthoDB" id="4540221at2"/>
<dbReference type="SUPFAM" id="SSF51905">
    <property type="entry name" value="FAD/NAD(P)-binding domain"/>
    <property type="match status" value="1"/>
</dbReference>
<keyword evidence="2" id="KW-1185">Reference proteome</keyword>
<dbReference type="Proteomes" id="UP000184447">
    <property type="component" value="Unassembled WGS sequence"/>
</dbReference>
<dbReference type="PANTHER" id="PTHR37417">
    <property type="entry name" value="67 KDA MYOSIN-CROSS-REACTIVE ANTIGEN FAMILY PROTEIN (AFU_ORTHOLOGUE AFUA_5G09970)"/>
    <property type="match status" value="1"/>
</dbReference>
<dbReference type="RefSeq" id="WP_073337165.1">
    <property type="nucleotide sequence ID" value="NZ_FQXM01000004.1"/>
</dbReference>
<dbReference type="PANTHER" id="PTHR37417:SF2">
    <property type="entry name" value="67 KDA MYOSIN-CROSS-REACTIVE ANTIGEN FAMILY PROTEIN (AFU_ORTHOLOGUE AFUA_5G09970)"/>
    <property type="match status" value="1"/>
</dbReference>
<dbReference type="AlphaFoldDB" id="A0A1M5S9V0"/>
<dbReference type="NCBIfam" id="NF010584">
    <property type="entry name" value="PRK13977.1"/>
    <property type="match status" value="1"/>
</dbReference>
<dbReference type="InterPro" id="IPR036188">
    <property type="entry name" value="FAD/NAD-bd_sf"/>
</dbReference>
<dbReference type="Gene3D" id="3.30.9.80">
    <property type="match status" value="1"/>
</dbReference>
<gene>
    <name evidence="1" type="ORF">SAMN02745207_00826</name>
</gene>
<evidence type="ECO:0000313" key="1">
    <source>
        <dbReference type="EMBL" id="SHH35259.1"/>
    </source>
</evidence>
<dbReference type="Gene3D" id="3.50.50.60">
    <property type="entry name" value="FAD/NAD(P)-binding domain"/>
    <property type="match status" value="2"/>
</dbReference>
<organism evidence="1 2">
    <name type="scientific">Clostridium grantii DSM 8605</name>
    <dbReference type="NCBI Taxonomy" id="1121316"/>
    <lineage>
        <taxon>Bacteria</taxon>
        <taxon>Bacillati</taxon>
        <taxon>Bacillota</taxon>
        <taxon>Clostridia</taxon>
        <taxon>Eubacteriales</taxon>
        <taxon>Clostridiaceae</taxon>
        <taxon>Clostridium</taxon>
    </lineage>
</organism>
<accession>A0A1M5S9V0</accession>
<dbReference type="EMBL" id="FQXM01000004">
    <property type="protein sequence ID" value="SHH35259.1"/>
    <property type="molecule type" value="Genomic_DNA"/>
</dbReference>
<dbReference type="Pfam" id="PF06100">
    <property type="entry name" value="MCRA"/>
    <property type="match status" value="1"/>
</dbReference>
<sequence>MTSSQNNKQAYFIGGGLASLAGAAYLIKDCGFNGQNIHIIEGMHILGGSNDGIGNHTKGFVCRGGRMLNEETYENFWDLFRSIPSLEIQGKSVTDEILDFDHAHPTCAKARLIDKKGNILNVESMGFNRADRMALAKLMVTSEEKLDNLSIMDWFGKTPHFFETNFWFMWQTTFAFQKWSSLFEFRRYMNRMMFEYSRIETLEGVTRTRYNQYDSVILPLKAFLDEKGVDFTINCTVTDLDFEESDEITVTAIHYTKDGEIDDYIQLREGDICIVTNGCMTDNSRLGDLKTKAEMDIEKPISAQLWANIAKKKKNLGNPTPFFGNAEETNWESFTVTMKGNKLLEKIEKFSGNVPGSGALMTFKESNWLMSIVVAAQPHFKGQTENETIFWGYALNTNINGDYVKKTMRDCTGEEILTELLHHLHFEDEKNEIMKDVINVVPCMMPYIISMFQPRAMKDRPQVVPEGSTNFAMISQFVEITDDMVFTEEYSVRAARIAVYKLMGINKEICPVTPHSKKLSTKINAIKTSYR</sequence>
<protein>
    <submittedName>
        <fullName evidence="1">Oleate hydratase</fullName>
    </submittedName>
</protein>
<dbReference type="GO" id="GO:0071949">
    <property type="term" value="F:FAD binding"/>
    <property type="evidence" value="ECO:0007669"/>
    <property type="project" value="InterPro"/>
</dbReference>
<dbReference type="InterPro" id="IPR010354">
    <property type="entry name" value="Oleate_hydratase"/>
</dbReference>
<reference evidence="1 2" key="1">
    <citation type="submission" date="2016-11" db="EMBL/GenBank/DDBJ databases">
        <authorList>
            <person name="Jaros S."/>
            <person name="Januszkiewicz K."/>
            <person name="Wedrychowicz H."/>
        </authorList>
    </citation>
    <scope>NUCLEOTIDE SEQUENCE [LARGE SCALE GENOMIC DNA]</scope>
    <source>
        <strain evidence="1 2">DSM 8605</strain>
    </source>
</reference>
<dbReference type="GO" id="GO:0006631">
    <property type="term" value="P:fatty acid metabolic process"/>
    <property type="evidence" value="ECO:0007669"/>
    <property type="project" value="InterPro"/>
</dbReference>
<name>A0A1M5S9V0_9CLOT</name>
<proteinExistence type="predicted"/>
<dbReference type="GO" id="GO:0050151">
    <property type="term" value="F:oleate hydratase activity"/>
    <property type="evidence" value="ECO:0007669"/>
    <property type="project" value="InterPro"/>
</dbReference>